<dbReference type="InterPro" id="IPR006527">
    <property type="entry name" value="F-box-assoc_dom_typ1"/>
</dbReference>
<name>A0AAV1CUH6_OLDCO</name>
<dbReference type="PANTHER" id="PTHR31672:SF13">
    <property type="entry name" value="F-BOX PROTEIN CPR30-LIKE"/>
    <property type="match status" value="1"/>
</dbReference>
<accession>A0AAV1CUH6</accession>
<feature type="region of interest" description="Disordered" evidence="1">
    <location>
        <begin position="1"/>
        <end position="39"/>
    </location>
</feature>
<dbReference type="InterPro" id="IPR001810">
    <property type="entry name" value="F-box_dom"/>
</dbReference>
<dbReference type="InterPro" id="IPR036047">
    <property type="entry name" value="F-box-like_dom_sf"/>
</dbReference>
<feature type="domain" description="F-box" evidence="2">
    <location>
        <begin position="71"/>
        <end position="108"/>
    </location>
</feature>
<keyword evidence="4" id="KW-1185">Reference proteome</keyword>
<evidence type="ECO:0000259" key="2">
    <source>
        <dbReference type="SMART" id="SM00256"/>
    </source>
</evidence>
<dbReference type="SMART" id="SM00256">
    <property type="entry name" value="FBOX"/>
    <property type="match status" value="1"/>
</dbReference>
<dbReference type="Proteomes" id="UP001161247">
    <property type="component" value="Chromosome 3"/>
</dbReference>
<evidence type="ECO:0000313" key="3">
    <source>
        <dbReference type="EMBL" id="CAI9099112.1"/>
    </source>
</evidence>
<dbReference type="Pfam" id="PF00646">
    <property type="entry name" value="F-box"/>
    <property type="match status" value="1"/>
</dbReference>
<sequence>MARRRTLIPHTHRHPKSRLSSSQSPLLPGPPPSDFSPDEALYRTLKKPRLTYENGSETSSVSADFIAESGDLLTQIFVHLPPKSLFRFQAVSKLWRSTLRSPSFLRLRTRNVGAQFLFHRSYDGSEETHALDLNFISLDKAYVDTMSDVVSDMRNIFDFNQVVGFHSCNGLLAIALKSGCDQTIDFYVYNPTTRSCRLIPRRYVHNIYYPQLKPENIFPQTPRRFIALYIAFDPLQSEHYKLLYLWHEGSWVTCSSYASDTQIWRDCEWVFDDEDAEVEPDLKKGVLWNGDFFWVDPHGYTYCFDFKSGSMKTITALPPNALTGHTGEEEEHFSWPEIFYFGVSGGDLCLIGLTDPHAMLFEVHKMELDYSRWNFNGRFDLSPLRALCPSMFVEENFHVLDCLVDEKQNLPAELMISSPGKIVSYNLQDKEIADVVMEDPHVSPKKMSIFRWGEAFQYVETFVPV</sequence>
<gene>
    <name evidence="3" type="ORF">OLC1_LOCUS9193</name>
</gene>
<reference evidence="3" key="1">
    <citation type="submission" date="2023-03" db="EMBL/GenBank/DDBJ databases">
        <authorList>
            <person name="Julca I."/>
        </authorList>
    </citation>
    <scope>NUCLEOTIDE SEQUENCE</scope>
</reference>
<dbReference type="InterPro" id="IPR050796">
    <property type="entry name" value="SCF_F-box_component"/>
</dbReference>
<feature type="compositionally biased region" description="Basic residues" evidence="1">
    <location>
        <begin position="1"/>
        <end position="17"/>
    </location>
</feature>
<dbReference type="Gene3D" id="1.20.1280.50">
    <property type="match status" value="1"/>
</dbReference>
<dbReference type="EMBL" id="OX459120">
    <property type="protein sequence ID" value="CAI9099112.1"/>
    <property type="molecule type" value="Genomic_DNA"/>
</dbReference>
<evidence type="ECO:0000313" key="4">
    <source>
        <dbReference type="Proteomes" id="UP001161247"/>
    </source>
</evidence>
<dbReference type="PANTHER" id="PTHR31672">
    <property type="entry name" value="BNACNNG10540D PROTEIN"/>
    <property type="match status" value="1"/>
</dbReference>
<protein>
    <submittedName>
        <fullName evidence="3">OLC1v1035883C1</fullName>
    </submittedName>
</protein>
<dbReference type="Pfam" id="PF07734">
    <property type="entry name" value="FBA_1"/>
    <property type="match status" value="1"/>
</dbReference>
<evidence type="ECO:0000256" key="1">
    <source>
        <dbReference type="SAM" id="MobiDB-lite"/>
    </source>
</evidence>
<proteinExistence type="predicted"/>
<organism evidence="3 4">
    <name type="scientific">Oldenlandia corymbosa var. corymbosa</name>
    <dbReference type="NCBI Taxonomy" id="529605"/>
    <lineage>
        <taxon>Eukaryota</taxon>
        <taxon>Viridiplantae</taxon>
        <taxon>Streptophyta</taxon>
        <taxon>Embryophyta</taxon>
        <taxon>Tracheophyta</taxon>
        <taxon>Spermatophyta</taxon>
        <taxon>Magnoliopsida</taxon>
        <taxon>eudicotyledons</taxon>
        <taxon>Gunneridae</taxon>
        <taxon>Pentapetalae</taxon>
        <taxon>asterids</taxon>
        <taxon>lamiids</taxon>
        <taxon>Gentianales</taxon>
        <taxon>Rubiaceae</taxon>
        <taxon>Rubioideae</taxon>
        <taxon>Spermacoceae</taxon>
        <taxon>Hedyotis-Oldenlandia complex</taxon>
        <taxon>Oldenlandia</taxon>
    </lineage>
</organism>
<dbReference type="SUPFAM" id="SSF81383">
    <property type="entry name" value="F-box domain"/>
    <property type="match status" value="1"/>
</dbReference>
<dbReference type="AlphaFoldDB" id="A0AAV1CUH6"/>